<dbReference type="InterPro" id="IPR002937">
    <property type="entry name" value="Amino_oxidase"/>
</dbReference>
<feature type="domain" description="Amine oxidase" evidence="1">
    <location>
        <begin position="19"/>
        <end position="422"/>
    </location>
</feature>
<name>I4AQ60_BERLS</name>
<gene>
    <name evidence="2" type="ordered locus">Fleli_3784</name>
</gene>
<evidence type="ECO:0000313" key="3">
    <source>
        <dbReference type="Proteomes" id="UP000006054"/>
    </source>
</evidence>
<keyword evidence="3" id="KW-1185">Reference proteome</keyword>
<dbReference type="SUPFAM" id="SSF51905">
    <property type="entry name" value="FAD/NAD(P)-binding domain"/>
    <property type="match status" value="1"/>
</dbReference>
<dbReference type="Proteomes" id="UP000006054">
    <property type="component" value="Chromosome"/>
</dbReference>
<dbReference type="KEGG" id="fli:Fleli_3784"/>
<sequence>MSVIQNKTMTDVLIIGGGIAGLTAAKKIHKRGLSVKIIEATDRVGGRVKTDIVNGFRLDRGFQVLLTAYPETKKILNYSKLQLKNINAGALLHTDKGVFEFADPFRNPSKTLSTLANPIGTWADKLRMLLVKTEINGKGLHEIFTQPETTTYQALRQNYRFKSSLIEQFLNPFLAGIFLEKDLETSNRMFDFIFQMFSKGNGAVPALGMEEIPRQLASSLPNDAIVTNEKVVSINKNKATTESGNEFEAKTILIATDNNEFAQSYRATTSENETTRGTTNLYFSMDKSIIKRPVLCLNSLKNRLVNNFVVMSDISSDYAPIDKSLLSVSIVTDNENKNFTEEELIEKARRELSLWYGTHAYEWDFLKSYSIPHALPNQNSVKYTPSMEDLKIHDGLYRCGDYLLNGSLNAAMRSGRLVADLIGDEI</sequence>
<dbReference type="HOGENOM" id="CLU_039679_0_0_10"/>
<dbReference type="AlphaFoldDB" id="I4AQ60"/>
<evidence type="ECO:0000313" key="2">
    <source>
        <dbReference type="EMBL" id="AFM06095.1"/>
    </source>
</evidence>
<accession>I4AQ60</accession>
<dbReference type="STRING" id="880071.Fleli_3784"/>
<organism evidence="2 3">
    <name type="scientific">Bernardetia litoralis (strain ATCC 23117 / DSM 6794 / NBRC 15988 / NCIMB 1366 / Fx l1 / Sio-4)</name>
    <name type="common">Flexibacter litoralis</name>
    <dbReference type="NCBI Taxonomy" id="880071"/>
    <lineage>
        <taxon>Bacteria</taxon>
        <taxon>Pseudomonadati</taxon>
        <taxon>Bacteroidota</taxon>
        <taxon>Cytophagia</taxon>
        <taxon>Cytophagales</taxon>
        <taxon>Bernardetiaceae</taxon>
        <taxon>Bernardetia</taxon>
    </lineage>
</organism>
<proteinExistence type="predicted"/>
<protein>
    <submittedName>
        <fullName evidence="2">Protoporphyrinogen oxidase</fullName>
    </submittedName>
</protein>
<reference evidence="3" key="1">
    <citation type="submission" date="2012-06" db="EMBL/GenBank/DDBJ databases">
        <title>The complete genome of Flexibacter litoralis DSM 6794.</title>
        <authorList>
            <person name="Lucas S."/>
            <person name="Copeland A."/>
            <person name="Lapidus A."/>
            <person name="Glavina del Rio T."/>
            <person name="Dalin E."/>
            <person name="Tice H."/>
            <person name="Bruce D."/>
            <person name="Goodwin L."/>
            <person name="Pitluck S."/>
            <person name="Peters L."/>
            <person name="Ovchinnikova G."/>
            <person name="Lu M."/>
            <person name="Kyrpides N."/>
            <person name="Mavromatis K."/>
            <person name="Ivanova N."/>
            <person name="Brettin T."/>
            <person name="Detter J.C."/>
            <person name="Han C."/>
            <person name="Larimer F."/>
            <person name="Land M."/>
            <person name="Hauser L."/>
            <person name="Markowitz V."/>
            <person name="Cheng J.-F."/>
            <person name="Hugenholtz P."/>
            <person name="Woyke T."/>
            <person name="Wu D."/>
            <person name="Spring S."/>
            <person name="Lang E."/>
            <person name="Kopitz M."/>
            <person name="Brambilla E."/>
            <person name="Klenk H.-P."/>
            <person name="Eisen J.A."/>
        </authorList>
    </citation>
    <scope>NUCLEOTIDE SEQUENCE [LARGE SCALE GENOMIC DNA]</scope>
    <source>
        <strain evidence="3">ATCC 23117 / DSM 6794 / NBRC 15988 / NCIMB 1366 / Sio-4</strain>
    </source>
</reference>
<evidence type="ECO:0000259" key="1">
    <source>
        <dbReference type="Pfam" id="PF01593"/>
    </source>
</evidence>
<dbReference type="Gene3D" id="3.50.50.60">
    <property type="entry name" value="FAD/NAD(P)-binding domain"/>
    <property type="match status" value="1"/>
</dbReference>
<dbReference type="GO" id="GO:0016491">
    <property type="term" value="F:oxidoreductase activity"/>
    <property type="evidence" value="ECO:0007669"/>
    <property type="project" value="InterPro"/>
</dbReference>
<dbReference type="eggNOG" id="COG1232">
    <property type="taxonomic scope" value="Bacteria"/>
</dbReference>
<dbReference type="EMBL" id="CP003345">
    <property type="protein sequence ID" value="AFM06095.1"/>
    <property type="molecule type" value="Genomic_DNA"/>
</dbReference>
<dbReference type="InterPro" id="IPR036188">
    <property type="entry name" value="FAD/NAD-bd_sf"/>
</dbReference>
<dbReference type="Pfam" id="PF01593">
    <property type="entry name" value="Amino_oxidase"/>
    <property type="match status" value="1"/>
</dbReference>
<dbReference type="PANTHER" id="PTHR42841">
    <property type="entry name" value="AMINE OXIDASE"/>
    <property type="match status" value="1"/>
</dbReference>